<organism evidence="4 5">
    <name type="scientific">Dendrothele bispora (strain CBS 962.96)</name>
    <dbReference type="NCBI Taxonomy" id="1314807"/>
    <lineage>
        <taxon>Eukaryota</taxon>
        <taxon>Fungi</taxon>
        <taxon>Dikarya</taxon>
        <taxon>Basidiomycota</taxon>
        <taxon>Agaricomycotina</taxon>
        <taxon>Agaricomycetes</taxon>
        <taxon>Agaricomycetidae</taxon>
        <taxon>Agaricales</taxon>
        <taxon>Agaricales incertae sedis</taxon>
        <taxon>Dendrothele</taxon>
    </lineage>
</organism>
<dbReference type="PROSITE" id="PS50835">
    <property type="entry name" value="IG_LIKE"/>
    <property type="match status" value="1"/>
</dbReference>
<feature type="compositionally biased region" description="Low complexity" evidence="2">
    <location>
        <begin position="474"/>
        <end position="486"/>
    </location>
</feature>
<dbReference type="PANTHER" id="PTHR31005:SF8">
    <property type="entry name" value="DUF4139 DOMAIN-CONTAINING PROTEIN"/>
    <property type="match status" value="1"/>
</dbReference>
<feature type="region of interest" description="Disordered" evidence="2">
    <location>
        <begin position="406"/>
        <end position="520"/>
    </location>
</feature>
<dbReference type="InterPro" id="IPR011935">
    <property type="entry name" value="CHP02231"/>
</dbReference>
<feature type="coiled-coil region" evidence="1">
    <location>
        <begin position="217"/>
        <end position="244"/>
    </location>
</feature>
<feature type="compositionally biased region" description="Low complexity" evidence="2">
    <location>
        <begin position="443"/>
        <end position="467"/>
    </location>
</feature>
<sequence length="842" mass="91199">MPFFMIIITSSCTDTITQAILKMYTSPLQIYAPDYPVKSVTVFKSYRAEVVRTFEIDLKVTFFFYHLAGQNKIEILGLPNAIDRESVRVSGKKGSTELRLYDFVCTITESPPTLVSSSTTNLSKQVQNLLVDSLEVLDISETTDPEETLRILKVRLASLQSQQKVREQEADLLMAYSGSLSAQYAPPCKKQDGGEGFSIGKFLDDFLERGRKNVEASIEIKERIVEVERKIKEVKERVEKRKGKRNARVDIVLSNSTLGGENEGTGKAEVKLSYIVSNASWEPTYELHATTSPTTGKPIPKVSLRFSACVTQSTGEDWTDASLTLSTVFSSYRSSSRVLGPWSMPLRMPILKGVQIRRNENRNELFQNTAFGTSNNFNKGWNAFGSGNGNNGALHVMGPPLVLGGGSSFGSAPIQQRQQQQQQPGGAGTFGGGVFGGGGSGFGTVPPQRMLPSQPPQQQQQPPREAGAFGGSAFGASTGFGSFGSSPQLTARALAPGQPSFGGAAQSQSTSDQPRPASRTAFDGDFEQVEYPVDGAPNTDIPLPTGATFGNSEEEVGSEAGQNQSTTTVVETPLAMTYSVQGKAMILSDGVKHQVPVAVLVFGGEGDGEGKEKKEGEKEKEDDVVIEYGVVPRLDTRVYLQCRVKNTSEYRLLPGPVSVILDDGHITKTSIGDININDTFTCTLGADPTTQVKYTRTSRSSRSQAGSFTEAFNVTTYNTKVVVSNKHSFDLKDLRVYDCVPVYEDKKNANEHKVSVVLRQPEGLAHAKEGQEVIVPEVKANATRGRKVNVMWQKAFADGSGGEKAGKLEWKVEVAAGKTETLGLEWEVKAPVGAPLVESVVQ</sequence>
<reference evidence="4 5" key="1">
    <citation type="journal article" date="2019" name="Nat. Ecol. Evol.">
        <title>Megaphylogeny resolves global patterns of mushroom evolution.</title>
        <authorList>
            <person name="Varga T."/>
            <person name="Krizsan K."/>
            <person name="Foldi C."/>
            <person name="Dima B."/>
            <person name="Sanchez-Garcia M."/>
            <person name="Sanchez-Ramirez S."/>
            <person name="Szollosi G.J."/>
            <person name="Szarkandi J.G."/>
            <person name="Papp V."/>
            <person name="Albert L."/>
            <person name="Andreopoulos W."/>
            <person name="Angelini C."/>
            <person name="Antonin V."/>
            <person name="Barry K.W."/>
            <person name="Bougher N.L."/>
            <person name="Buchanan P."/>
            <person name="Buyck B."/>
            <person name="Bense V."/>
            <person name="Catcheside P."/>
            <person name="Chovatia M."/>
            <person name="Cooper J."/>
            <person name="Damon W."/>
            <person name="Desjardin D."/>
            <person name="Finy P."/>
            <person name="Geml J."/>
            <person name="Haridas S."/>
            <person name="Hughes K."/>
            <person name="Justo A."/>
            <person name="Karasinski D."/>
            <person name="Kautmanova I."/>
            <person name="Kiss B."/>
            <person name="Kocsube S."/>
            <person name="Kotiranta H."/>
            <person name="LaButti K.M."/>
            <person name="Lechner B.E."/>
            <person name="Liimatainen K."/>
            <person name="Lipzen A."/>
            <person name="Lukacs Z."/>
            <person name="Mihaltcheva S."/>
            <person name="Morgado L.N."/>
            <person name="Niskanen T."/>
            <person name="Noordeloos M.E."/>
            <person name="Ohm R.A."/>
            <person name="Ortiz-Santana B."/>
            <person name="Ovrebo C."/>
            <person name="Racz N."/>
            <person name="Riley R."/>
            <person name="Savchenko A."/>
            <person name="Shiryaev A."/>
            <person name="Soop K."/>
            <person name="Spirin V."/>
            <person name="Szebenyi C."/>
            <person name="Tomsovsky M."/>
            <person name="Tulloss R.E."/>
            <person name="Uehling J."/>
            <person name="Grigoriev I.V."/>
            <person name="Vagvolgyi C."/>
            <person name="Papp T."/>
            <person name="Martin F.M."/>
            <person name="Miettinen O."/>
            <person name="Hibbett D.S."/>
            <person name="Nagy L.G."/>
        </authorList>
    </citation>
    <scope>NUCLEOTIDE SEQUENCE [LARGE SCALE GENOMIC DNA]</scope>
    <source>
        <strain evidence="4 5">CBS 962.96</strain>
    </source>
</reference>
<name>A0A4S8M930_DENBC</name>
<gene>
    <name evidence="4" type="ORF">K435DRAFT_856726</name>
</gene>
<evidence type="ECO:0000256" key="2">
    <source>
        <dbReference type="SAM" id="MobiDB-lite"/>
    </source>
</evidence>
<keyword evidence="1" id="KW-0175">Coiled coil</keyword>
<dbReference type="InterPro" id="IPR007110">
    <property type="entry name" value="Ig-like_dom"/>
</dbReference>
<protein>
    <recommendedName>
        <fullName evidence="3">Ig-like domain-containing protein</fullName>
    </recommendedName>
</protein>
<dbReference type="AlphaFoldDB" id="A0A4S8M930"/>
<keyword evidence="5" id="KW-1185">Reference proteome</keyword>
<feature type="domain" description="Ig-like" evidence="3">
    <location>
        <begin position="656"/>
        <end position="755"/>
    </location>
</feature>
<dbReference type="Pfam" id="PF13600">
    <property type="entry name" value="DUF4140"/>
    <property type="match status" value="1"/>
</dbReference>
<dbReference type="EMBL" id="ML179137">
    <property type="protein sequence ID" value="THU98378.1"/>
    <property type="molecule type" value="Genomic_DNA"/>
</dbReference>
<evidence type="ECO:0000313" key="5">
    <source>
        <dbReference type="Proteomes" id="UP000297245"/>
    </source>
</evidence>
<evidence type="ECO:0000256" key="1">
    <source>
        <dbReference type="SAM" id="Coils"/>
    </source>
</evidence>
<dbReference type="Pfam" id="PF13598">
    <property type="entry name" value="DUF4139"/>
    <property type="match status" value="1"/>
</dbReference>
<dbReference type="PANTHER" id="PTHR31005">
    <property type="entry name" value="DUF4139 DOMAIN-CONTAINING PROTEIN"/>
    <property type="match status" value="1"/>
</dbReference>
<accession>A0A4S8M930</accession>
<feature type="compositionally biased region" description="Gly residues" evidence="2">
    <location>
        <begin position="425"/>
        <end position="442"/>
    </location>
</feature>
<evidence type="ECO:0000313" key="4">
    <source>
        <dbReference type="EMBL" id="THU98378.1"/>
    </source>
</evidence>
<proteinExistence type="predicted"/>
<dbReference type="InterPro" id="IPR025554">
    <property type="entry name" value="DUF4140"/>
</dbReference>
<dbReference type="InterPro" id="IPR037291">
    <property type="entry name" value="DUF4139"/>
</dbReference>
<dbReference type="OrthoDB" id="10068793at2759"/>
<evidence type="ECO:0000259" key="3">
    <source>
        <dbReference type="PROSITE" id="PS50835"/>
    </source>
</evidence>
<feature type="compositionally biased region" description="Low complexity" evidence="2">
    <location>
        <begin position="410"/>
        <end position="424"/>
    </location>
</feature>
<dbReference type="Proteomes" id="UP000297245">
    <property type="component" value="Unassembled WGS sequence"/>
</dbReference>